<dbReference type="GO" id="GO:0003677">
    <property type="term" value="F:DNA binding"/>
    <property type="evidence" value="ECO:0007669"/>
    <property type="project" value="InterPro"/>
</dbReference>
<dbReference type="InterPro" id="IPR013083">
    <property type="entry name" value="Znf_RING/FYVE/PHD"/>
</dbReference>
<feature type="region of interest" description="Disordered" evidence="1">
    <location>
        <begin position="1048"/>
        <end position="1112"/>
    </location>
</feature>
<feature type="region of interest" description="Disordered" evidence="1">
    <location>
        <begin position="25"/>
        <end position="81"/>
    </location>
</feature>
<dbReference type="InterPro" id="IPR036115">
    <property type="entry name" value="GCM_dom_sf"/>
</dbReference>
<feature type="compositionally biased region" description="Low complexity" evidence="1">
    <location>
        <begin position="64"/>
        <end position="74"/>
    </location>
</feature>
<feature type="region of interest" description="Disordered" evidence="1">
    <location>
        <begin position="611"/>
        <end position="643"/>
    </location>
</feature>
<sequence length="1213" mass="136444">MDFHHTHVPVLDASGNVQCYVPKPVKRLENPSQNPKASEASKQEVKASSALSDAKSVSAQPFHASNASAATSNSKLPPMGKNTALDLMKSEKLHETWDGWPDGDFDLDINHTTFEAMKKLMVHWSMKVNGGDKIHSVNAETWQAGKRSTRLCLGHMECDKETCRIIIRPKIDKPSWEKQLAIDCRCGGNMVWKPCPGGPGGKGVRSVLHYWSGGVHYSNGGYHRHPRLTHEIHLTPKAELEFRELASLQPHLKALALIVGHPTLQGPHGRSVADIATSLTNAGRVQYERNKIRKSSGKKGASTDQHFLDIYSGFSQLAYMSSTVIKDTIIGEPVNGMVSDAAHGWWRKRTSLLIVTSTYSTILMCWVPALFSYLNGASKEHYMHHFYALFKSMGKQAEKTNTELTDEILAQVVDFSEAERSGYILAFAKFRRKQGDSHTQDQLLADGAKLLKGCEQHFRNAVTRIKWIGSIIPVEDEKKFKKLALKLCSVLNQEGFEVIAHRIVKKWPRTSTWLAWWTRESHASMIFKSQQIMDAEVWDSIPGSTNAEEAMHWKLYSGAGRNHDVIEGFEGLLSMADYYERLNDAALIGSPTRYGRVEPWKLYAETIGRTKPSHAPQPIVSCRKKNDGRPPDTRQQLHRANSKKSHVQFEDNLKCLAPQKLLPPQPGYPWLNNSCWLDSSLMALSAALAPHWPLFSSIFRRSNESNPPLLHSLHLVLDSLRALASPSDASLNQSTLLAKRDRFCTILWKNNILYGDIHDPQPTMSWLSDVVSRQFIGSDITIQSLFCGLYITSTFSHVHVRRPCKATLFHPPVSVEEATRFGGCIEAWFRELMQVNQAGHNQDACWHNKDGVSSCSGKPQLLEFYVSLPIILTISVDDQDSKQWDFPASFTPTSLKDDHDSGIIYNIVARIFLVNGNHFQTRYVTPTLDGKDCAIYIYDGMKNKGYATHEQKATLATHMTGGEVINRPEKSSCTQAVIYQLRGGRIAQKAFLEAQLGIAERVHGLSFDSHDISIIPDIAFTRHGYRELTNEQIWWQSTDFQKIREYSSSQIPDKSDHTLSDKPEQLKQSRKRSAISEHHSESPEAEMRSSKAQRIIPSSPSQSKKSSSGSGEPDMIFRCRCGTTGNSDYFTTPEKGVCCDICGFWSHIACQRGLNGMAHPPFLNSPKVKFECHRCSIDTIRELLHGYRDYRKRESKRLNSARSRGVSVQMRLL</sequence>
<dbReference type="EMBL" id="JAUEPT010000066">
    <property type="protein sequence ID" value="KAK0435042.1"/>
    <property type="molecule type" value="Genomic_DNA"/>
</dbReference>
<dbReference type="AlphaFoldDB" id="A0AA39J496"/>
<keyword evidence="3" id="KW-1185">Reference proteome</keyword>
<evidence type="ECO:0000313" key="3">
    <source>
        <dbReference type="Proteomes" id="UP001175226"/>
    </source>
</evidence>
<feature type="compositionally biased region" description="Low complexity" evidence="1">
    <location>
        <begin position="1097"/>
        <end position="1111"/>
    </location>
</feature>
<accession>A0AA39J496</accession>
<proteinExistence type="predicted"/>
<dbReference type="SUPFAM" id="SSF90073">
    <property type="entry name" value="GCM domain"/>
    <property type="match status" value="1"/>
</dbReference>
<feature type="compositionally biased region" description="Basic and acidic residues" evidence="1">
    <location>
        <begin position="1053"/>
        <end position="1067"/>
    </location>
</feature>
<gene>
    <name evidence="2" type="ORF">EV421DRAFT_1908933</name>
</gene>
<evidence type="ECO:0000256" key="1">
    <source>
        <dbReference type="SAM" id="MobiDB-lite"/>
    </source>
</evidence>
<reference evidence="2" key="1">
    <citation type="submission" date="2023-06" db="EMBL/GenBank/DDBJ databases">
        <authorList>
            <consortium name="Lawrence Berkeley National Laboratory"/>
            <person name="Ahrendt S."/>
            <person name="Sahu N."/>
            <person name="Indic B."/>
            <person name="Wong-Bajracharya J."/>
            <person name="Merenyi Z."/>
            <person name="Ke H.-M."/>
            <person name="Monk M."/>
            <person name="Kocsube S."/>
            <person name="Drula E."/>
            <person name="Lipzen A."/>
            <person name="Balint B."/>
            <person name="Henrissat B."/>
            <person name="Andreopoulos B."/>
            <person name="Martin F.M."/>
            <person name="Harder C.B."/>
            <person name="Rigling D."/>
            <person name="Ford K.L."/>
            <person name="Foster G.D."/>
            <person name="Pangilinan J."/>
            <person name="Papanicolaou A."/>
            <person name="Barry K."/>
            <person name="LaButti K."/>
            <person name="Viragh M."/>
            <person name="Koriabine M."/>
            <person name="Yan M."/>
            <person name="Riley R."/>
            <person name="Champramary S."/>
            <person name="Plett K.L."/>
            <person name="Tsai I.J."/>
            <person name="Slot J."/>
            <person name="Sipos G."/>
            <person name="Plett J."/>
            <person name="Nagy L.G."/>
            <person name="Grigoriev I.V."/>
        </authorList>
    </citation>
    <scope>NUCLEOTIDE SEQUENCE</scope>
    <source>
        <strain evidence="2">FPL87.14</strain>
    </source>
</reference>
<organism evidence="2 3">
    <name type="scientific">Armillaria borealis</name>
    <dbReference type="NCBI Taxonomy" id="47425"/>
    <lineage>
        <taxon>Eukaryota</taxon>
        <taxon>Fungi</taxon>
        <taxon>Dikarya</taxon>
        <taxon>Basidiomycota</taxon>
        <taxon>Agaricomycotina</taxon>
        <taxon>Agaricomycetes</taxon>
        <taxon>Agaricomycetidae</taxon>
        <taxon>Agaricales</taxon>
        <taxon>Marasmiineae</taxon>
        <taxon>Physalacriaceae</taxon>
        <taxon>Armillaria</taxon>
    </lineage>
</organism>
<protein>
    <recommendedName>
        <fullName evidence="4">Zinc finger PHD-type domain-containing protein</fullName>
    </recommendedName>
</protein>
<dbReference type="GO" id="GO:0006355">
    <property type="term" value="P:regulation of DNA-templated transcription"/>
    <property type="evidence" value="ECO:0007669"/>
    <property type="project" value="InterPro"/>
</dbReference>
<evidence type="ECO:0000313" key="2">
    <source>
        <dbReference type="EMBL" id="KAK0435042.1"/>
    </source>
</evidence>
<feature type="compositionally biased region" description="Basic and acidic residues" evidence="1">
    <location>
        <begin position="1074"/>
        <end position="1089"/>
    </location>
</feature>
<evidence type="ECO:0008006" key="4">
    <source>
        <dbReference type="Google" id="ProtNLM"/>
    </source>
</evidence>
<dbReference type="SUPFAM" id="SSF57903">
    <property type="entry name" value="FYVE/PHD zinc finger"/>
    <property type="match status" value="1"/>
</dbReference>
<feature type="compositionally biased region" description="Polar residues" evidence="1">
    <location>
        <begin position="49"/>
        <end position="59"/>
    </location>
</feature>
<dbReference type="Proteomes" id="UP001175226">
    <property type="component" value="Unassembled WGS sequence"/>
</dbReference>
<name>A0AA39J496_9AGAR</name>
<comment type="caution">
    <text evidence="2">The sequence shown here is derived from an EMBL/GenBank/DDBJ whole genome shotgun (WGS) entry which is preliminary data.</text>
</comment>
<dbReference type="InterPro" id="IPR011011">
    <property type="entry name" value="Znf_FYVE_PHD"/>
</dbReference>
<dbReference type="Gene3D" id="3.30.40.10">
    <property type="entry name" value="Zinc/RING finger domain, C3HC4 (zinc finger)"/>
    <property type="match status" value="1"/>
</dbReference>